<evidence type="ECO:0000256" key="2">
    <source>
        <dbReference type="SAM" id="Phobius"/>
    </source>
</evidence>
<protein>
    <recommendedName>
        <fullName evidence="5">VanZ-like domain-containing protein</fullName>
    </recommendedName>
</protein>
<dbReference type="Proteomes" id="UP000807769">
    <property type="component" value="Unassembled WGS sequence"/>
</dbReference>
<feature type="region of interest" description="Disordered" evidence="1">
    <location>
        <begin position="233"/>
        <end position="273"/>
    </location>
</feature>
<dbReference type="AlphaFoldDB" id="A0A9P7E6C7"/>
<feature type="compositionally biased region" description="Polar residues" evidence="1">
    <location>
        <begin position="251"/>
        <end position="261"/>
    </location>
</feature>
<feature type="region of interest" description="Disordered" evidence="1">
    <location>
        <begin position="1"/>
        <end position="20"/>
    </location>
</feature>
<evidence type="ECO:0000313" key="4">
    <source>
        <dbReference type="Proteomes" id="UP000807769"/>
    </source>
</evidence>
<evidence type="ECO:0000313" key="3">
    <source>
        <dbReference type="EMBL" id="KAG1812399.1"/>
    </source>
</evidence>
<dbReference type="PANTHER" id="PTHR28008">
    <property type="entry name" value="DOMAIN PROTEIN, PUTATIVE (AFU_ORTHOLOGUE AFUA_3G10980)-RELATED"/>
    <property type="match status" value="1"/>
</dbReference>
<feature type="transmembrane region" description="Helical" evidence="2">
    <location>
        <begin position="111"/>
        <end position="129"/>
    </location>
</feature>
<proteinExistence type="predicted"/>
<feature type="transmembrane region" description="Helical" evidence="2">
    <location>
        <begin position="149"/>
        <end position="165"/>
    </location>
</feature>
<dbReference type="PANTHER" id="PTHR28008:SF1">
    <property type="entry name" value="DOMAIN PROTEIN, PUTATIVE (AFU_ORTHOLOGUE AFUA_3G10980)-RELATED"/>
    <property type="match status" value="1"/>
</dbReference>
<comment type="caution">
    <text evidence="3">The sequence shown here is derived from an EMBL/GenBank/DDBJ whole genome shotgun (WGS) entry which is preliminary data.</text>
</comment>
<evidence type="ECO:0000256" key="1">
    <source>
        <dbReference type="SAM" id="MobiDB-lite"/>
    </source>
</evidence>
<keyword evidence="4" id="KW-1185">Reference proteome</keyword>
<feature type="transmembrane region" description="Helical" evidence="2">
    <location>
        <begin position="52"/>
        <end position="70"/>
    </location>
</feature>
<feature type="compositionally biased region" description="Acidic residues" evidence="1">
    <location>
        <begin position="233"/>
        <end position="248"/>
    </location>
</feature>
<sequence>MAGHIRLPMAPNSPSSPSKPMRKYLKKLSKAIMKPHRVQLPKYNLPVRLRPWFLVFTCVIMVIFAFLGFTNFSRALPLNDKFLHFTCLCVATGVFYFVFDVEEEARRIWFWRHSGLIFTAVICFFFGGFVSEIVHSMLPHKEFQSGDVVANWLGSTVGLYLAYYIEKYYRSRREIARLYRPLETDDISDADDVSDNEGMPGTQLLPLYSHPSASSKSKPVKATRLNDVWDEREELFDIGDDSGEEDGVDTPQLQHESSQDVPSPPPKIIITSS</sequence>
<evidence type="ECO:0008006" key="5">
    <source>
        <dbReference type="Google" id="ProtNLM"/>
    </source>
</evidence>
<keyword evidence="2" id="KW-0472">Membrane</keyword>
<dbReference type="GeneID" id="64634558"/>
<keyword evidence="2" id="KW-1133">Transmembrane helix</keyword>
<gene>
    <name evidence="3" type="ORF">BJ212DRAFT_1483038</name>
</gene>
<accession>A0A9P7E6C7</accession>
<dbReference type="OrthoDB" id="63581at2759"/>
<organism evidence="3 4">
    <name type="scientific">Suillus subaureus</name>
    <dbReference type="NCBI Taxonomy" id="48587"/>
    <lineage>
        <taxon>Eukaryota</taxon>
        <taxon>Fungi</taxon>
        <taxon>Dikarya</taxon>
        <taxon>Basidiomycota</taxon>
        <taxon>Agaricomycotina</taxon>
        <taxon>Agaricomycetes</taxon>
        <taxon>Agaricomycetidae</taxon>
        <taxon>Boletales</taxon>
        <taxon>Suillineae</taxon>
        <taxon>Suillaceae</taxon>
        <taxon>Suillus</taxon>
    </lineage>
</organism>
<dbReference type="RefSeq" id="XP_041190544.1">
    <property type="nucleotide sequence ID" value="XM_041340542.1"/>
</dbReference>
<keyword evidence="2" id="KW-0812">Transmembrane</keyword>
<reference evidence="3" key="1">
    <citation type="journal article" date="2020" name="New Phytol.">
        <title>Comparative genomics reveals dynamic genome evolution in host specialist ectomycorrhizal fungi.</title>
        <authorList>
            <person name="Lofgren L.A."/>
            <person name="Nguyen N.H."/>
            <person name="Vilgalys R."/>
            <person name="Ruytinx J."/>
            <person name="Liao H.L."/>
            <person name="Branco S."/>
            <person name="Kuo A."/>
            <person name="LaButti K."/>
            <person name="Lipzen A."/>
            <person name="Andreopoulos W."/>
            <person name="Pangilinan J."/>
            <person name="Riley R."/>
            <person name="Hundley H."/>
            <person name="Na H."/>
            <person name="Barry K."/>
            <person name="Grigoriev I.V."/>
            <person name="Stajich J.E."/>
            <person name="Kennedy P.G."/>
        </authorList>
    </citation>
    <scope>NUCLEOTIDE SEQUENCE</scope>
    <source>
        <strain evidence="3">MN1</strain>
    </source>
</reference>
<name>A0A9P7E6C7_9AGAM</name>
<feature type="transmembrane region" description="Helical" evidence="2">
    <location>
        <begin position="82"/>
        <end position="99"/>
    </location>
</feature>
<dbReference type="EMBL" id="JABBWG010000026">
    <property type="protein sequence ID" value="KAG1812399.1"/>
    <property type="molecule type" value="Genomic_DNA"/>
</dbReference>